<feature type="transmembrane region" description="Helical" evidence="6">
    <location>
        <begin position="55"/>
        <end position="76"/>
    </location>
</feature>
<reference evidence="7 8" key="1">
    <citation type="journal article" date="2018" name="Front. Microbiol.">
        <title>Prospects for Fungal Bioremediation of Acidic Radioactive Waste Sites: Characterization and Genome Sequence of Rhodotorula taiwanensis MD1149.</title>
        <authorList>
            <person name="Tkavc R."/>
            <person name="Matrosova V.Y."/>
            <person name="Grichenko O.E."/>
            <person name="Gostincar C."/>
            <person name="Volpe R.P."/>
            <person name="Klimenkova P."/>
            <person name="Gaidamakova E.K."/>
            <person name="Zhou C.E."/>
            <person name="Stewart B.J."/>
            <person name="Lyman M.G."/>
            <person name="Malfatti S.A."/>
            <person name="Rubinfeld B."/>
            <person name="Courtot M."/>
            <person name="Singh J."/>
            <person name="Dalgard C.L."/>
            <person name="Hamilton T."/>
            <person name="Frey K.G."/>
            <person name="Gunde-Cimerman N."/>
            <person name="Dugan L."/>
            <person name="Daly M.J."/>
        </authorList>
    </citation>
    <scope>NUCLEOTIDE SEQUENCE [LARGE SCALE GENOMIC DNA]</scope>
    <source>
        <strain evidence="7 8">MD1149</strain>
    </source>
</reference>
<keyword evidence="5 6" id="KW-0472">Membrane</keyword>
<feature type="transmembrane region" description="Helical" evidence="6">
    <location>
        <begin position="149"/>
        <end position="171"/>
    </location>
</feature>
<dbReference type="InterPro" id="IPR004307">
    <property type="entry name" value="TspO_MBR"/>
</dbReference>
<dbReference type="GO" id="GO:0005741">
    <property type="term" value="C:mitochondrial outer membrane"/>
    <property type="evidence" value="ECO:0007669"/>
    <property type="project" value="TreeGrafter"/>
</dbReference>
<comment type="similarity">
    <text evidence="2">Belongs to the TspO/BZRP family.</text>
</comment>
<dbReference type="PANTHER" id="PTHR10057">
    <property type="entry name" value="PERIPHERAL-TYPE BENZODIAZEPINE RECEPTOR"/>
    <property type="match status" value="1"/>
</dbReference>
<dbReference type="EMBL" id="PJQD01000074">
    <property type="protein sequence ID" value="POY71706.1"/>
    <property type="molecule type" value="Genomic_DNA"/>
</dbReference>
<dbReference type="CDD" id="cd15904">
    <property type="entry name" value="TSPO_MBR"/>
    <property type="match status" value="1"/>
</dbReference>
<evidence type="ECO:0000256" key="3">
    <source>
        <dbReference type="ARBA" id="ARBA00022692"/>
    </source>
</evidence>
<dbReference type="GO" id="GO:0033013">
    <property type="term" value="P:tetrapyrrole metabolic process"/>
    <property type="evidence" value="ECO:0007669"/>
    <property type="project" value="UniProtKB-ARBA"/>
</dbReference>
<dbReference type="Proteomes" id="UP000237144">
    <property type="component" value="Unassembled WGS sequence"/>
</dbReference>
<evidence type="ECO:0000256" key="4">
    <source>
        <dbReference type="ARBA" id="ARBA00022989"/>
    </source>
</evidence>
<name>A0A2S5B4M4_9BASI</name>
<dbReference type="PANTHER" id="PTHR10057:SF0">
    <property type="entry name" value="TRANSLOCATOR PROTEIN"/>
    <property type="match status" value="1"/>
</dbReference>
<keyword evidence="8" id="KW-1185">Reference proteome</keyword>
<proteinExistence type="inferred from homology"/>
<evidence type="ECO:0000256" key="1">
    <source>
        <dbReference type="ARBA" id="ARBA00004141"/>
    </source>
</evidence>
<gene>
    <name evidence="7" type="ORF">BMF94_5298</name>
</gene>
<dbReference type="AlphaFoldDB" id="A0A2S5B4M4"/>
<evidence type="ECO:0000256" key="2">
    <source>
        <dbReference type="ARBA" id="ARBA00007524"/>
    </source>
</evidence>
<dbReference type="STRING" id="741276.A0A2S5B4M4"/>
<comment type="caution">
    <text evidence="7">The sequence shown here is derived from an EMBL/GenBank/DDBJ whole genome shotgun (WGS) entry which is preliminary data.</text>
</comment>
<organism evidence="7 8">
    <name type="scientific">Rhodotorula taiwanensis</name>
    <dbReference type="NCBI Taxonomy" id="741276"/>
    <lineage>
        <taxon>Eukaryota</taxon>
        <taxon>Fungi</taxon>
        <taxon>Dikarya</taxon>
        <taxon>Basidiomycota</taxon>
        <taxon>Pucciniomycotina</taxon>
        <taxon>Microbotryomycetes</taxon>
        <taxon>Sporidiobolales</taxon>
        <taxon>Sporidiobolaceae</taxon>
        <taxon>Rhodotorula</taxon>
    </lineage>
</organism>
<evidence type="ECO:0008006" key="9">
    <source>
        <dbReference type="Google" id="ProtNLM"/>
    </source>
</evidence>
<evidence type="ECO:0000256" key="6">
    <source>
        <dbReference type="SAM" id="Phobius"/>
    </source>
</evidence>
<protein>
    <recommendedName>
        <fullName evidence="9">TspO/MBR-related protein</fullName>
    </recommendedName>
</protein>
<dbReference type="FunFam" id="1.20.1260.100:FF:000001">
    <property type="entry name" value="translocator protein 2"/>
    <property type="match status" value="1"/>
</dbReference>
<keyword evidence="4 6" id="KW-1133">Transmembrane helix</keyword>
<accession>A0A2S5B4M4</accession>
<dbReference type="Pfam" id="PF03073">
    <property type="entry name" value="TspO_MBR"/>
    <property type="match status" value="1"/>
</dbReference>
<evidence type="ECO:0000256" key="5">
    <source>
        <dbReference type="ARBA" id="ARBA00023136"/>
    </source>
</evidence>
<comment type="subcellular location">
    <subcellularLocation>
        <location evidence="1">Membrane</location>
        <topology evidence="1">Multi-pass membrane protein</topology>
    </subcellularLocation>
</comment>
<sequence>MAIQIPNFLYSLPRNPAIAVGLPLVLGFIDGTGSNKSVKDWYPNLRKPPAVPPPWAFPVAWTALYMAMGLASHLIVNKYDAALPGSPLRALADSALKLYWGQFALNLAWSPIFFGMKQPFYALLDILPLTASTYALTAKAYKVDPRTIYLLLPYCAWLTYASYLNAGYAWLNDWPRFLTQRGVKKL</sequence>
<evidence type="ECO:0000313" key="7">
    <source>
        <dbReference type="EMBL" id="POY71706.1"/>
    </source>
</evidence>
<keyword evidence="3 6" id="KW-0812">Transmembrane</keyword>
<dbReference type="InterPro" id="IPR038330">
    <property type="entry name" value="TspO/MBR-related_sf"/>
</dbReference>
<dbReference type="OrthoDB" id="8841220at2759"/>
<evidence type="ECO:0000313" key="8">
    <source>
        <dbReference type="Proteomes" id="UP000237144"/>
    </source>
</evidence>
<dbReference type="Gene3D" id="1.20.1260.100">
    <property type="entry name" value="TspO/MBR protein"/>
    <property type="match status" value="1"/>
</dbReference>